<dbReference type="AlphaFoldDB" id="W9V3I4"/>
<keyword evidence="2" id="KW-1185">Reference proteome</keyword>
<sequence>MNNDMFDSLDVPILFGRYLVLMGLVREKDIAEAASVQRELNASPLFHLVERGILSMDQIMRARQYQREHMVTFCQASRTLGIMSEEGCAAMLETAAKQRIQIGDILVKQGKLSGEQLAEALSKHQEHQESRNPSST</sequence>
<dbReference type="SUPFAM" id="SSF160246">
    <property type="entry name" value="EspE N-terminal domain-like"/>
    <property type="match status" value="2"/>
</dbReference>
<dbReference type="InterPro" id="IPR037257">
    <property type="entry name" value="T2SS_E_N_sf"/>
</dbReference>
<proteinExistence type="predicted"/>
<name>W9V3I4_9GAMM</name>
<accession>W9V3I4</accession>
<dbReference type="eggNOG" id="ENOG503422N">
    <property type="taxonomic scope" value="Bacteria"/>
</dbReference>
<dbReference type="OrthoDB" id="5769962at2"/>
<dbReference type="Proteomes" id="UP000019460">
    <property type="component" value="Unassembled WGS sequence"/>
</dbReference>
<protein>
    <recommendedName>
        <fullName evidence="3">Type II secretion system protein GspE N-terminal domain-containing protein</fullName>
    </recommendedName>
</protein>
<gene>
    <name evidence="1" type="ORF">D779_3040</name>
</gene>
<evidence type="ECO:0008006" key="3">
    <source>
        <dbReference type="Google" id="ProtNLM"/>
    </source>
</evidence>
<dbReference type="EMBL" id="AONC01000049">
    <property type="protein sequence ID" value="EXJ14078.1"/>
    <property type="molecule type" value="Genomic_DNA"/>
</dbReference>
<evidence type="ECO:0000313" key="1">
    <source>
        <dbReference type="EMBL" id="EXJ14078.1"/>
    </source>
</evidence>
<comment type="caution">
    <text evidence="1">The sequence shown here is derived from an EMBL/GenBank/DDBJ whole genome shotgun (WGS) entry which is preliminary data.</text>
</comment>
<reference evidence="1 2" key="1">
    <citation type="submission" date="2012-11" db="EMBL/GenBank/DDBJ databases">
        <title>Genome assembly of Thiorhodococcus sp. AK35.</title>
        <authorList>
            <person name="Nupur N."/>
            <person name="Khatri I."/>
            <person name="Subramanian S."/>
            <person name="Pinnaka A."/>
        </authorList>
    </citation>
    <scope>NUCLEOTIDE SEQUENCE [LARGE SCALE GENOMIC DNA]</scope>
    <source>
        <strain evidence="1 2">AK35</strain>
    </source>
</reference>
<organism evidence="1 2">
    <name type="scientific">Imhoffiella purpurea</name>
    <dbReference type="NCBI Taxonomy" id="1249627"/>
    <lineage>
        <taxon>Bacteria</taxon>
        <taxon>Pseudomonadati</taxon>
        <taxon>Pseudomonadota</taxon>
        <taxon>Gammaproteobacteria</taxon>
        <taxon>Chromatiales</taxon>
        <taxon>Chromatiaceae</taxon>
        <taxon>Imhoffiella</taxon>
    </lineage>
</organism>
<evidence type="ECO:0000313" key="2">
    <source>
        <dbReference type="Proteomes" id="UP000019460"/>
    </source>
</evidence>
<dbReference type="RefSeq" id="WP_043755806.1">
    <property type="nucleotide sequence ID" value="NZ_AONC01000049.1"/>
</dbReference>